<evidence type="ECO:0000313" key="1">
    <source>
        <dbReference type="EMBL" id="KAK9213740.1"/>
    </source>
</evidence>
<protein>
    <submittedName>
        <fullName evidence="1">Uncharacterized protein</fullName>
    </submittedName>
</protein>
<proteinExistence type="predicted"/>
<gene>
    <name evidence="1" type="ORF">WN944_005725</name>
</gene>
<comment type="caution">
    <text evidence="1">The sequence shown here is derived from an EMBL/GenBank/DDBJ whole genome shotgun (WGS) entry which is preliminary data.</text>
</comment>
<evidence type="ECO:0000313" key="2">
    <source>
        <dbReference type="Proteomes" id="UP001428341"/>
    </source>
</evidence>
<organism evidence="1 2">
    <name type="scientific">Citrus x changshan-huyou</name>
    <dbReference type="NCBI Taxonomy" id="2935761"/>
    <lineage>
        <taxon>Eukaryota</taxon>
        <taxon>Viridiplantae</taxon>
        <taxon>Streptophyta</taxon>
        <taxon>Embryophyta</taxon>
        <taxon>Tracheophyta</taxon>
        <taxon>Spermatophyta</taxon>
        <taxon>Magnoliopsida</taxon>
        <taxon>eudicotyledons</taxon>
        <taxon>Gunneridae</taxon>
        <taxon>Pentapetalae</taxon>
        <taxon>rosids</taxon>
        <taxon>malvids</taxon>
        <taxon>Sapindales</taxon>
        <taxon>Rutaceae</taxon>
        <taxon>Aurantioideae</taxon>
        <taxon>Citrus</taxon>
    </lineage>
</organism>
<sequence>MASSECRLLSALEATVTQLRTRLVFEKTLCMLEIDVVRWVLWSLIISSLSNALAVRYLFNRKIWNYEEATLLNSFVNHNFPNKGISKLCLVNELDASLLLAMEIFELETITIGRTNRSLSLHFLQSKVENLVYNVQMPLWIGSSSLDIWNAAVNVETWVSASGNNGLQHDWLICIAKIGQTLTRATRTLMMDKNWMWLSNRLSKEFRDVEEAKRNPPKDLRHKQAEWESLCDYFSSEAFKTETLGESPGLIALFRKMFWSEAKGWSSMEAKAKYDQMIDMKENSNTEENVEPLTDNQICEIVLGKKSNFVKKMIGPSKLTSNVALSQQNQEMAKTIEEQAKKIKEQDNRLQVVEDFIKFMKEQPSFSLTPSVDPALFDSQSQ</sequence>
<dbReference type="EMBL" id="JBCGBO010000003">
    <property type="protein sequence ID" value="KAK9213740.1"/>
    <property type="molecule type" value="Genomic_DNA"/>
</dbReference>
<dbReference type="Proteomes" id="UP001428341">
    <property type="component" value="Unassembled WGS sequence"/>
</dbReference>
<accession>A0AAP0MN02</accession>
<reference evidence="1 2" key="1">
    <citation type="submission" date="2024-05" db="EMBL/GenBank/DDBJ databases">
        <title>Haplotype-resolved chromosome-level genome assembly of Huyou (Citrus changshanensis).</title>
        <authorList>
            <person name="Miao C."/>
            <person name="Chen W."/>
            <person name="Wu Y."/>
            <person name="Wang L."/>
            <person name="Zhao S."/>
            <person name="Grierson D."/>
            <person name="Xu C."/>
            <person name="Chen K."/>
        </authorList>
    </citation>
    <scope>NUCLEOTIDE SEQUENCE [LARGE SCALE GENOMIC DNA]</scope>
    <source>
        <strain evidence="1">01-14</strain>
        <tissue evidence="1">Leaf</tissue>
    </source>
</reference>
<name>A0AAP0MN02_9ROSI</name>
<keyword evidence="2" id="KW-1185">Reference proteome</keyword>
<dbReference type="AlphaFoldDB" id="A0AAP0MN02"/>